<dbReference type="PANTHER" id="PTHR43682:SF1">
    <property type="entry name" value="LACTATE UTILIZATION PROTEIN C"/>
    <property type="match status" value="1"/>
</dbReference>
<dbReference type="InterPro" id="IPR003741">
    <property type="entry name" value="LUD_dom"/>
</dbReference>
<dbReference type="AlphaFoldDB" id="A0A1N7DI02"/>
<organism evidence="2 3">
    <name type="scientific">Haladaptatus litoreus</name>
    <dbReference type="NCBI Taxonomy" id="553468"/>
    <lineage>
        <taxon>Archaea</taxon>
        <taxon>Methanobacteriati</taxon>
        <taxon>Methanobacteriota</taxon>
        <taxon>Stenosarchaea group</taxon>
        <taxon>Halobacteria</taxon>
        <taxon>Halobacteriales</taxon>
        <taxon>Haladaptataceae</taxon>
        <taxon>Haladaptatus</taxon>
    </lineage>
</organism>
<protein>
    <submittedName>
        <fullName evidence="2">L-lactate dehydrogenase complex protein LldG</fullName>
    </submittedName>
</protein>
<sequence length="169" mass="17460">MATNVVAAFESSLGTLDIPCISTTPDGFTEALAAQIELPAVGVPLDIDGISLEETDANLSPSSRQLVEAKTGITPAALGVAAHGSLLLQSSPNGTEPISLYPPRHVAVVREDDIVPDVRDALEWLDGEFTDGRRSAVFATGVSATGDMGALVEGVHGPADVCVIIVEDR</sequence>
<feature type="domain" description="LUD" evidence="1">
    <location>
        <begin position="63"/>
        <end position="166"/>
    </location>
</feature>
<evidence type="ECO:0000259" key="1">
    <source>
        <dbReference type="Pfam" id="PF02589"/>
    </source>
</evidence>
<dbReference type="RefSeq" id="WP_076431495.1">
    <property type="nucleotide sequence ID" value="NZ_FTNO01000004.1"/>
</dbReference>
<dbReference type="OrthoDB" id="199019at2157"/>
<dbReference type="Pfam" id="PF02589">
    <property type="entry name" value="LUD_dom"/>
    <property type="match status" value="1"/>
</dbReference>
<keyword evidence="3" id="KW-1185">Reference proteome</keyword>
<accession>A0A1N7DI02</accession>
<evidence type="ECO:0000313" key="3">
    <source>
        <dbReference type="Proteomes" id="UP000186914"/>
    </source>
</evidence>
<dbReference type="PANTHER" id="PTHR43682">
    <property type="entry name" value="LACTATE UTILIZATION PROTEIN C"/>
    <property type="match status" value="1"/>
</dbReference>
<dbReference type="Proteomes" id="UP000186914">
    <property type="component" value="Unassembled WGS sequence"/>
</dbReference>
<dbReference type="SUPFAM" id="SSF100950">
    <property type="entry name" value="NagB/RpiA/CoA transferase-like"/>
    <property type="match status" value="1"/>
</dbReference>
<dbReference type="Gene3D" id="3.40.50.10420">
    <property type="entry name" value="NagB/RpiA/CoA transferase-like"/>
    <property type="match status" value="1"/>
</dbReference>
<gene>
    <name evidence="2" type="ORF">SAMN05421858_3631</name>
</gene>
<proteinExistence type="predicted"/>
<dbReference type="InterPro" id="IPR037171">
    <property type="entry name" value="NagB/RpiA_transferase-like"/>
</dbReference>
<reference evidence="3" key="1">
    <citation type="submission" date="2017-01" db="EMBL/GenBank/DDBJ databases">
        <authorList>
            <person name="Varghese N."/>
            <person name="Submissions S."/>
        </authorList>
    </citation>
    <scope>NUCLEOTIDE SEQUENCE [LARGE SCALE GENOMIC DNA]</scope>
    <source>
        <strain evidence="3">CGMCC 1.7737</strain>
    </source>
</reference>
<dbReference type="InterPro" id="IPR024185">
    <property type="entry name" value="FTHF_cligase-like_sf"/>
</dbReference>
<evidence type="ECO:0000313" key="2">
    <source>
        <dbReference type="EMBL" id="SIR75375.1"/>
    </source>
</evidence>
<name>A0A1N7DI02_9EURY</name>
<dbReference type="EMBL" id="FTNO01000004">
    <property type="protein sequence ID" value="SIR75375.1"/>
    <property type="molecule type" value="Genomic_DNA"/>
</dbReference>